<evidence type="ECO:0000313" key="2">
    <source>
        <dbReference type="Proteomes" id="UP001289135"/>
    </source>
</evidence>
<gene>
    <name evidence="1" type="ORF">Lyticum_00665</name>
</gene>
<dbReference type="AlphaFoldDB" id="A0AAE4VMG4"/>
<proteinExistence type="predicted"/>
<dbReference type="Proteomes" id="UP001289135">
    <property type="component" value="Unassembled WGS sequence"/>
</dbReference>
<accession>A0AAE4VMG4</accession>
<keyword evidence="2" id="KW-1185">Reference proteome</keyword>
<name>A0AAE4VMG4_9RICK</name>
<evidence type="ECO:0000313" key="1">
    <source>
        <dbReference type="EMBL" id="MDZ5761484.1"/>
    </source>
</evidence>
<dbReference type="RefSeq" id="WP_322498910.1">
    <property type="nucleotide sequence ID" value="NZ_JARGYU010000003.1"/>
</dbReference>
<comment type="caution">
    <text evidence="1">The sequence shown here is derived from an EMBL/GenBank/DDBJ whole genome shotgun (WGS) entry which is preliminary data.</text>
</comment>
<organism evidence="1 2">
    <name type="scientific">Lyticum sinuosum</name>
    <dbReference type="NCBI Taxonomy" id="1332059"/>
    <lineage>
        <taxon>Bacteria</taxon>
        <taxon>Pseudomonadati</taxon>
        <taxon>Pseudomonadota</taxon>
        <taxon>Alphaproteobacteria</taxon>
        <taxon>Rickettsiales</taxon>
        <taxon>Lyticum</taxon>
    </lineage>
</organism>
<dbReference type="EMBL" id="JARGYU010000003">
    <property type="protein sequence ID" value="MDZ5761484.1"/>
    <property type="molecule type" value="Genomic_DNA"/>
</dbReference>
<reference evidence="1" key="1">
    <citation type="submission" date="2023-02" db="EMBL/GenBank/DDBJ databases">
        <title>Host association and intracellularity evolved multiple times independently in the Rickettsiales.</title>
        <authorList>
            <person name="Castelli M."/>
            <person name="Nardi T."/>
            <person name="Gammuto L."/>
            <person name="Bellinzona G."/>
            <person name="Sabaneyeva E."/>
            <person name="Potekhin A."/>
            <person name="Serra V."/>
            <person name="Petroni G."/>
            <person name="Sassera D."/>
        </authorList>
    </citation>
    <scope>NUCLEOTIDE SEQUENCE</scope>
    <source>
        <strain evidence="1">USBL-36I1</strain>
    </source>
</reference>
<protein>
    <submittedName>
        <fullName evidence="1">Uncharacterized protein</fullName>
    </submittedName>
</protein>
<sequence>MQNNQRIPDEQQKQDFLKLYEIYLKYSIIPNQNNNNVRLNNILLDLQIFSGRFIINSFNEILHIQSNNINIDDQKYINIDDMNTSLSLHVEYFLNGDIIQNIKMNAKNSSESLLKKTANEIGQEQINDIKTFLSISKKYNIINQENYHLETLKYNLIDRFCPIKAYINRKRNTIMVLRTAIKNADKKISNIPAILHSYSVMIFCIFIYKSYSICNRIGKGIAKIFTSKNNNNSIRR</sequence>